<evidence type="ECO:0000256" key="1">
    <source>
        <dbReference type="ARBA" id="ARBA00001933"/>
    </source>
</evidence>
<proteinExistence type="inferred from homology"/>
<comment type="cofactor">
    <cofactor evidence="1 6">
        <name>pyridoxal 5'-phosphate</name>
        <dbReference type="ChEBI" id="CHEBI:597326"/>
    </cofactor>
</comment>
<gene>
    <name evidence="7" type="ORF">GCM10011505_33170</name>
</gene>
<reference evidence="8" key="1">
    <citation type="journal article" date="2019" name="Int. J. Syst. Evol. Microbiol.">
        <title>The Global Catalogue of Microorganisms (GCM) 10K type strain sequencing project: providing services to taxonomists for standard genome sequencing and annotation.</title>
        <authorList>
            <consortium name="The Broad Institute Genomics Platform"/>
            <consortium name="The Broad Institute Genome Sequencing Center for Infectious Disease"/>
            <person name="Wu L."/>
            <person name="Ma J."/>
        </authorList>
    </citation>
    <scope>NUCLEOTIDE SEQUENCE [LARGE SCALE GENOMIC DNA]</scope>
    <source>
        <strain evidence="8">CGMCC 1.10188</strain>
    </source>
</reference>
<organism evidence="7 8">
    <name type="scientific">Tistrella bauzanensis</name>
    <dbReference type="NCBI Taxonomy" id="657419"/>
    <lineage>
        <taxon>Bacteria</taxon>
        <taxon>Pseudomonadati</taxon>
        <taxon>Pseudomonadota</taxon>
        <taxon>Alphaproteobacteria</taxon>
        <taxon>Geminicoccales</taxon>
        <taxon>Geminicoccaceae</taxon>
        <taxon>Tistrella</taxon>
    </lineage>
</organism>
<dbReference type="InterPro" id="IPR015422">
    <property type="entry name" value="PyrdxlP-dep_Trfase_small"/>
</dbReference>
<evidence type="ECO:0000313" key="7">
    <source>
        <dbReference type="EMBL" id="GGB49437.1"/>
    </source>
</evidence>
<comment type="similarity">
    <text evidence="2 6">Belongs to the trans-sulfuration enzymes family.</text>
</comment>
<evidence type="ECO:0000256" key="3">
    <source>
        <dbReference type="ARBA" id="ARBA00022898"/>
    </source>
</evidence>
<keyword evidence="4" id="KW-0456">Lyase</keyword>
<keyword evidence="3 6" id="KW-0663">Pyridoxal phosphate</keyword>
<keyword evidence="8" id="KW-1185">Reference proteome</keyword>
<dbReference type="EMBL" id="BMDZ01000042">
    <property type="protein sequence ID" value="GGB49437.1"/>
    <property type="molecule type" value="Genomic_DNA"/>
</dbReference>
<dbReference type="InterPro" id="IPR015421">
    <property type="entry name" value="PyrdxlP-dep_Trfase_major"/>
</dbReference>
<dbReference type="InterPro" id="IPR000277">
    <property type="entry name" value="Cys/Met-Metab_PyrdxlP-dep_enz"/>
</dbReference>
<dbReference type="InterPro" id="IPR006233">
    <property type="entry name" value="Cys_b_lyase_bac"/>
</dbReference>
<dbReference type="PANTHER" id="PTHR43500:SF1">
    <property type="entry name" value="CYSTATHIONINE BETA-LYASE-RELATED"/>
    <property type="match status" value="1"/>
</dbReference>
<evidence type="ECO:0000313" key="8">
    <source>
        <dbReference type="Proteomes" id="UP000603352"/>
    </source>
</evidence>
<protein>
    <submittedName>
        <fullName evidence="7">Cystathionine beta-lyase</fullName>
    </submittedName>
</protein>
<evidence type="ECO:0000256" key="4">
    <source>
        <dbReference type="ARBA" id="ARBA00023239"/>
    </source>
</evidence>
<comment type="catalytic activity">
    <reaction evidence="5">
        <text>L,L-cystathionine + H2O = L-homocysteine + pyruvate + NH4(+)</text>
        <dbReference type="Rhea" id="RHEA:13965"/>
        <dbReference type="ChEBI" id="CHEBI:15361"/>
        <dbReference type="ChEBI" id="CHEBI:15377"/>
        <dbReference type="ChEBI" id="CHEBI:28938"/>
        <dbReference type="ChEBI" id="CHEBI:58161"/>
        <dbReference type="ChEBI" id="CHEBI:58199"/>
    </reaction>
</comment>
<comment type="caution">
    <text evidence="7">The sequence shown here is derived from an EMBL/GenBank/DDBJ whole genome shotgun (WGS) entry which is preliminary data.</text>
</comment>
<name>A0ABQ1ISR4_9PROT</name>
<dbReference type="Pfam" id="PF01053">
    <property type="entry name" value="Cys_Met_Meta_PP"/>
    <property type="match status" value="1"/>
</dbReference>
<dbReference type="SUPFAM" id="SSF53383">
    <property type="entry name" value="PLP-dependent transferases"/>
    <property type="match status" value="1"/>
</dbReference>
<dbReference type="PIRSF" id="PIRSF001434">
    <property type="entry name" value="CGS"/>
    <property type="match status" value="1"/>
</dbReference>
<dbReference type="InterPro" id="IPR015424">
    <property type="entry name" value="PyrdxlP-dep_Trfase"/>
</dbReference>
<dbReference type="Gene3D" id="3.40.640.10">
    <property type="entry name" value="Type I PLP-dependent aspartate aminotransferase-like (Major domain)"/>
    <property type="match status" value="1"/>
</dbReference>
<evidence type="ECO:0000256" key="6">
    <source>
        <dbReference type="RuleBase" id="RU362118"/>
    </source>
</evidence>
<dbReference type="Proteomes" id="UP000603352">
    <property type="component" value="Unassembled WGS sequence"/>
</dbReference>
<accession>A0ABQ1ISR4</accession>
<dbReference type="RefSeq" id="WP_188579865.1">
    <property type="nucleotide sequence ID" value="NZ_BMDZ01000042.1"/>
</dbReference>
<sequence length="408" mass="42473">MPPSIPLSRWRQNTRIAQGARFPLGCVETPVPPVTEATTVLFADIDAMAPVDRDSLSRQGHDPFDGFYYGAVGTPSSGALARMVAGAGGAGHAVITPAGLSAFIAALWACVKPGQRVLVSDAVTYSLRWHLDRRAALAGIGVDYFPPGIGAGIAGLIRPETRLVCVESPGAFTFEVEDLAPLATAVHAAGIRLLVDDTWSAGQHYRPFDHGADLVLYSLAKLHAGIAGVSLGAVLTNDRALYEDVLEETALQGMAVSADATQKACVACQTLAVRLAAQDRSIRRVMAAMSAMVPAGLRLLHPAIEAHPGHAIWRRDFTGAGSLFSIVVEGGTPTDAAAIGRGLALFRPGYGWGGAVSLLSPFIAGEGRTVSRPPVEGAGLRLYVGLEDADDLAEDLCAAVERAARAGG</sequence>
<dbReference type="Gene3D" id="3.90.1150.10">
    <property type="entry name" value="Aspartate Aminotransferase, domain 1"/>
    <property type="match status" value="1"/>
</dbReference>
<evidence type="ECO:0000256" key="5">
    <source>
        <dbReference type="ARBA" id="ARBA00047517"/>
    </source>
</evidence>
<dbReference type="PANTHER" id="PTHR43500">
    <property type="entry name" value="CYSTATHIONINE BETA-LYASE-RELATED"/>
    <property type="match status" value="1"/>
</dbReference>
<evidence type="ECO:0000256" key="2">
    <source>
        <dbReference type="ARBA" id="ARBA00009077"/>
    </source>
</evidence>